<reference evidence="1 2" key="1">
    <citation type="submission" date="2010-03" db="EMBL/GenBank/DDBJ databases">
        <authorList>
            <consortium name="The Broad Institute Genome Sequencing Platform"/>
            <person name="Ward D."/>
            <person name="Earl A."/>
            <person name="Feldgarden M."/>
            <person name="Gevers D."/>
            <person name="Young S."/>
            <person name="Zeng Q."/>
            <person name="Koehrsen M."/>
            <person name="Alvarado L."/>
            <person name="Berlin A.M."/>
            <person name="Borenstein D."/>
            <person name="Chapman S.B."/>
            <person name="Chen Z."/>
            <person name="Engels R."/>
            <person name="Freedman E."/>
            <person name="Gellesch M."/>
            <person name="Goldberg J."/>
            <person name="Griggs A."/>
            <person name="Gujja S."/>
            <person name="Heilman E.R."/>
            <person name="Heiman D.I."/>
            <person name="Hepburn T.A."/>
            <person name="Howarth C."/>
            <person name="Jen D."/>
            <person name="Larson L."/>
            <person name="Mehta T."/>
            <person name="Park D."/>
            <person name="Pearson M."/>
            <person name="Richards J."/>
            <person name="Roberts A."/>
            <person name="Saif S."/>
            <person name="Shea T.D."/>
            <person name="Shenoy N."/>
            <person name="Sisk P."/>
            <person name="Stolte C."/>
            <person name="Sykes S.N."/>
            <person name="Walk T."/>
            <person name="White J."/>
            <person name="Yandava C."/>
            <person name="Izard J."/>
            <person name="Baranova O.V."/>
            <person name="Blanton J.M."/>
            <person name="Tanner A.C."/>
            <person name="Dewhirst F."/>
            <person name="Haas B."/>
            <person name="Nusbaum C."/>
            <person name="Birren B."/>
        </authorList>
    </citation>
    <scope>NUCLEOTIDE SEQUENCE [LARGE SCALE GENOMIC DNA]</scope>
    <source>
        <strain evidence="1 2">ATCC 29453</strain>
    </source>
</reference>
<evidence type="ECO:0000313" key="2">
    <source>
        <dbReference type="Proteomes" id="UP000017813"/>
    </source>
</evidence>
<accession>V9HM31</accession>
<dbReference type="HOGENOM" id="CLU_1507483_0_0_4"/>
<reference evidence="1 2" key="2">
    <citation type="submission" date="2011-10" db="EMBL/GenBank/DDBJ databases">
        <title>The Genome Sequence of Simonsiella muelleri ATCC 29453.</title>
        <authorList>
            <consortium name="The Broad Institute Genome Sequencing Platform"/>
            <consortium name="The Broad Institute Genome Sequencing Center for Infectious Disease"/>
            <person name="Earl A."/>
            <person name="Ward D."/>
            <person name="Feldgarden M."/>
            <person name="Gevers D."/>
            <person name="Izard J."/>
            <person name="Baranova O.V."/>
            <person name="Blanton J.M."/>
            <person name="Tanner A.C."/>
            <person name="Dewhirst F."/>
            <person name="Young S.K."/>
            <person name="Zeng Q."/>
            <person name="Gargeya S."/>
            <person name="Fitzgerald M."/>
            <person name="Haas B."/>
            <person name="Abouelleil A."/>
            <person name="Alvarado L."/>
            <person name="Arachchi H.M."/>
            <person name="Berlin A."/>
            <person name="Brown A."/>
            <person name="Chapman S.B."/>
            <person name="Chen Z."/>
            <person name="Dunbar C."/>
            <person name="Freedman E."/>
            <person name="Gearin G."/>
            <person name="Goldberg J."/>
            <person name="Griggs A."/>
            <person name="Gujja S."/>
            <person name="Heiman D."/>
            <person name="Howarth C."/>
            <person name="Larson L."/>
            <person name="Lui A."/>
            <person name="MacDonald P.J.P."/>
            <person name="Montmayeur A."/>
            <person name="Murphy C."/>
            <person name="Neiman D."/>
            <person name="Pearson M."/>
            <person name="Priest M."/>
            <person name="Roberts A."/>
            <person name="Saif S."/>
            <person name="Shea T."/>
            <person name="Shenoy N."/>
            <person name="Sisk P."/>
            <person name="Stolte C."/>
            <person name="Sykes S."/>
            <person name="Wortman J."/>
            <person name="Nusbaum C."/>
            <person name="Birren B."/>
        </authorList>
    </citation>
    <scope>NUCLEOTIDE SEQUENCE [LARGE SCALE GENOMIC DNA]</scope>
    <source>
        <strain evidence="1 2">ATCC 29453</strain>
    </source>
</reference>
<dbReference type="AlphaFoldDB" id="V9HM31"/>
<proteinExistence type="predicted"/>
<dbReference type="KEGG" id="smur:BWP33_09395"/>
<comment type="caution">
    <text evidence="1">The sequence shown here is derived from an EMBL/GenBank/DDBJ whole genome shotgun (WGS) entry which is preliminary data.</text>
</comment>
<dbReference type="STRING" id="641147.HMPREF9021_00778"/>
<organism evidence="1 2">
    <name type="scientific">Simonsiella muelleri ATCC 29453</name>
    <dbReference type="NCBI Taxonomy" id="641147"/>
    <lineage>
        <taxon>Bacteria</taxon>
        <taxon>Pseudomonadati</taxon>
        <taxon>Pseudomonadota</taxon>
        <taxon>Betaproteobacteria</taxon>
        <taxon>Neisseriales</taxon>
        <taxon>Neisseriaceae</taxon>
        <taxon>Simonsiella</taxon>
    </lineage>
</organism>
<dbReference type="EMBL" id="ADCY02000014">
    <property type="protein sequence ID" value="EFG31508.1"/>
    <property type="molecule type" value="Genomic_DNA"/>
</dbReference>
<name>V9HM31_9NEIS</name>
<keyword evidence="2" id="KW-1185">Reference proteome</keyword>
<dbReference type="Proteomes" id="UP000017813">
    <property type="component" value="Unassembled WGS sequence"/>
</dbReference>
<gene>
    <name evidence="1" type="ORF">HMPREF9021_00778</name>
</gene>
<protein>
    <submittedName>
        <fullName evidence="1">Uncharacterized protein</fullName>
    </submittedName>
</protein>
<evidence type="ECO:0000313" key="1">
    <source>
        <dbReference type="EMBL" id="EFG31508.1"/>
    </source>
</evidence>
<dbReference type="RefSeq" id="WP_002641561.1">
    <property type="nucleotide sequence ID" value="NZ_CP019448.1"/>
</dbReference>
<sequence length="173" mass="20015">MIEHTKFNDSFYTFPYKPRYEKGAYDSYGGIDLYSEPHRIDEIPEIQPYPQLKKAIYHLNTQTSFMSLGIALWEAENAAFGYIQITGQQPEMGLSPNFLLLDECFADWVASNHQELQEMLQAYRWEWADVRVSGQSVPSRMLSIHCSGRDVNDLVHGLTWICAFFNSVQFSID</sequence>